<evidence type="ECO:0000313" key="4">
    <source>
        <dbReference type="EMBL" id="EGC34293.1"/>
    </source>
</evidence>
<dbReference type="Pfam" id="PF22933">
    <property type="entry name" value="ComC_SSD"/>
    <property type="match status" value="1"/>
</dbReference>
<dbReference type="AlphaFoldDB" id="F0ZP22"/>
<dbReference type="PANTHER" id="PTHR31378:SF29">
    <property type="entry name" value="EGF-LIKE DOMAIN-CONTAINING PROTEIN-RELATED"/>
    <property type="match status" value="1"/>
</dbReference>
<dbReference type="InterPro" id="IPR055463">
    <property type="entry name" value="DUF7035"/>
</dbReference>
<feature type="transmembrane region" description="Helical" evidence="1">
    <location>
        <begin position="774"/>
        <end position="797"/>
    </location>
</feature>
<dbReference type="RefSeq" id="XP_003289175.1">
    <property type="nucleotide sequence ID" value="XM_003289127.1"/>
</dbReference>
<dbReference type="Pfam" id="PF23034">
    <property type="entry name" value="DUF7035"/>
    <property type="match status" value="1"/>
</dbReference>
<keyword evidence="1" id="KW-0472">Membrane</keyword>
<dbReference type="FunCoup" id="F0ZP22">
    <property type="interactions" value="743"/>
</dbReference>
<dbReference type="KEGG" id="dpp:DICPUDRAFT_35226"/>
<dbReference type="eggNOG" id="ENOG502SC7H">
    <property type="taxonomic scope" value="Eukaryota"/>
</dbReference>
<feature type="domain" description="EGF-like" evidence="2 3">
    <location>
        <begin position="500"/>
        <end position="511"/>
    </location>
</feature>
<sequence length="818" mass="91063">MERDFPKNFIFALEPLNAGYPLLSSQVIEKKIQFPSVWNETLGLFQIEFYVEANSPIGDFYFNIVSTKLLSIEGDFPSQAFNEQLRIKKTKMDLIGPAFKKITKFNQKFTESNQSGQLGWSIIIEDPVNGFKSGYITVKGELDQSIYNFSISINNVKSGGTVFIGEYDIFLTASSPCITQNYFIEEVYLLDRMGRSSIFLIKSPNLAMYTSISNPFIYYLNDSSINKVLLECPTIIDISPPKLNTFSVSSQIIDTSKSNRTITFLFSAIDEESGLKDKQYPIVYLSTSKNSVIECVSSIDSITSFMATYSCSVELPFGFGNYANISLISVYGFINNNGYYSGYSSFDLMKSVQNFPYYVNITFQTTQPVITGYCTITEKGGDLFIYGRGFQSDIFTAPQAHIVFGDGSTSTNVAKAISPTVFKISNVKPTEDPYKVKVYSGSTDSNRFTIVPMVYNFNNRPPVPEKPTDTPIPTNKPQLCLGSPVCGGPTHGQCIEDQGCVCYSPWIGNDCQSKIIIVDPTINNTAPSTEITIPTDNTNGIPVKYSSLISLISLREINATGDVIFEKSFEKWTVKDLDNTTFIYDATLQINKNNNNPIAVDITTTLKWFVNETTITFANEELKMNPSSMKYTVQISNYPFESQLNQLQLVMFASIQSNSTDNICSFRDFGETTSGDNSNYIKIQVDNHSLYGRFIRRGIIDSTIRAITNIPLDAQMKPIGESKLIQSYIGIQIPYFRELALIDPDFSVLIDSDSASSKSGSICPSNSKLSGVKIAGIVIGAAAFTAIITISIVYFIIQKRKGKLFKDNLNIKMKNINN</sequence>
<evidence type="ECO:0000259" key="2">
    <source>
        <dbReference type="PROSITE" id="PS00022"/>
    </source>
</evidence>
<dbReference type="Pfam" id="PF25820">
    <property type="entry name" value="DUF7949"/>
    <property type="match status" value="1"/>
</dbReference>
<keyword evidence="1" id="KW-0812">Transmembrane</keyword>
<keyword evidence="1" id="KW-1133">Transmembrane helix</keyword>
<dbReference type="VEuPathDB" id="AmoebaDB:DICPUDRAFT_35226"/>
<dbReference type="EMBL" id="GL871103">
    <property type="protein sequence ID" value="EGC34293.1"/>
    <property type="molecule type" value="Genomic_DNA"/>
</dbReference>
<gene>
    <name evidence="4" type="ORF">DICPUDRAFT_35226</name>
</gene>
<dbReference type="InterPro" id="IPR057709">
    <property type="entry name" value="DUF7949"/>
</dbReference>
<dbReference type="OMA" id="NISSECH"/>
<keyword evidence="5" id="KW-1185">Reference proteome</keyword>
<dbReference type="PROSITE" id="PS01186">
    <property type="entry name" value="EGF_2"/>
    <property type="match status" value="1"/>
</dbReference>
<evidence type="ECO:0000256" key="1">
    <source>
        <dbReference type="SAM" id="Phobius"/>
    </source>
</evidence>
<dbReference type="PANTHER" id="PTHR31378">
    <property type="entry name" value="EGF-LIKE DOMAIN-CONTAINING PROTEIN-RELATED-RELATED"/>
    <property type="match status" value="1"/>
</dbReference>
<evidence type="ECO:0000313" key="5">
    <source>
        <dbReference type="Proteomes" id="UP000001064"/>
    </source>
</evidence>
<dbReference type="GeneID" id="10500077"/>
<dbReference type="InterPro" id="IPR055462">
    <property type="entry name" value="DUF7034"/>
</dbReference>
<dbReference type="OrthoDB" id="5951731at2759"/>
<dbReference type="STRING" id="5786.F0ZP22"/>
<dbReference type="InterPro" id="IPR000742">
    <property type="entry name" value="EGF"/>
</dbReference>
<proteinExistence type="predicted"/>
<accession>F0ZP22</accession>
<dbReference type="Proteomes" id="UP000001064">
    <property type="component" value="Unassembled WGS sequence"/>
</dbReference>
<reference evidence="5" key="1">
    <citation type="journal article" date="2011" name="Genome Biol.">
        <title>Comparative genomics of the social amoebae Dictyostelium discoideum and Dictyostelium purpureum.</title>
        <authorList>
            <consortium name="US DOE Joint Genome Institute (JGI-PGF)"/>
            <person name="Sucgang R."/>
            <person name="Kuo A."/>
            <person name="Tian X."/>
            <person name="Salerno W."/>
            <person name="Parikh A."/>
            <person name="Feasley C.L."/>
            <person name="Dalin E."/>
            <person name="Tu H."/>
            <person name="Huang E."/>
            <person name="Barry K."/>
            <person name="Lindquist E."/>
            <person name="Shapiro H."/>
            <person name="Bruce D."/>
            <person name="Schmutz J."/>
            <person name="Salamov A."/>
            <person name="Fey P."/>
            <person name="Gaudet P."/>
            <person name="Anjard C."/>
            <person name="Babu M.M."/>
            <person name="Basu S."/>
            <person name="Bushmanova Y."/>
            <person name="van der Wel H."/>
            <person name="Katoh-Kurasawa M."/>
            <person name="Dinh C."/>
            <person name="Coutinho P.M."/>
            <person name="Saito T."/>
            <person name="Elias M."/>
            <person name="Schaap P."/>
            <person name="Kay R.R."/>
            <person name="Henrissat B."/>
            <person name="Eichinger L."/>
            <person name="Rivero F."/>
            <person name="Putnam N.H."/>
            <person name="West C.M."/>
            <person name="Loomis W.F."/>
            <person name="Chisholm R.L."/>
            <person name="Shaulsky G."/>
            <person name="Strassmann J.E."/>
            <person name="Queller D.C."/>
            <person name="Kuspa A."/>
            <person name="Grigoriev I.V."/>
        </authorList>
    </citation>
    <scope>NUCLEOTIDE SEQUENCE [LARGE SCALE GENOMIC DNA]</scope>
    <source>
        <strain evidence="5">QSDP1</strain>
    </source>
</reference>
<dbReference type="InterPro" id="IPR054484">
    <property type="entry name" value="ComC_SSD"/>
</dbReference>
<protein>
    <recommendedName>
        <fullName evidence="2 3">EGF-like domain-containing protein</fullName>
    </recommendedName>
</protein>
<dbReference type="PROSITE" id="PS00022">
    <property type="entry name" value="EGF_1"/>
    <property type="match status" value="1"/>
</dbReference>
<name>F0ZP22_DICPU</name>
<dbReference type="Pfam" id="PF23033">
    <property type="entry name" value="DUF7034"/>
    <property type="match status" value="1"/>
</dbReference>
<dbReference type="InParanoid" id="F0ZP22"/>
<organism evidence="4 5">
    <name type="scientific">Dictyostelium purpureum</name>
    <name type="common">Slime mold</name>
    <dbReference type="NCBI Taxonomy" id="5786"/>
    <lineage>
        <taxon>Eukaryota</taxon>
        <taxon>Amoebozoa</taxon>
        <taxon>Evosea</taxon>
        <taxon>Eumycetozoa</taxon>
        <taxon>Dictyostelia</taxon>
        <taxon>Dictyosteliales</taxon>
        <taxon>Dictyosteliaceae</taxon>
        <taxon>Dictyostelium</taxon>
    </lineage>
</organism>
<evidence type="ECO:0000259" key="3">
    <source>
        <dbReference type="PROSITE" id="PS01186"/>
    </source>
</evidence>